<evidence type="ECO:0000256" key="2">
    <source>
        <dbReference type="ARBA" id="ARBA00022801"/>
    </source>
</evidence>
<protein>
    <recommendedName>
        <fullName evidence="4">Calcineurin-like phosphoesterase domain-containing protein</fullName>
    </recommendedName>
</protein>
<dbReference type="EMBL" id="PGXC01000007">
    <property type="protein sequence ID" value="PKK90166.1"/>
    <property type="molecule type" value="Genomic_DNA"/>
</dbReference>
<proteinExistence type="predicted"/>
<evidence type="ECO:0000313" key="6">
    <source>
        <dbReference type="Proteomes" id="UP000233256"/>
    </source>
</evidence>
<dbReference type="PANTHER" id="PTHR31302:SF31">
    <property type="entry name" value="PHOSPHODIESTERASE YAEI"/>
    <property type="match status" value="1"/>
</dbReference>
<keyword evidence="3" id="KW-0472">Membrane</keyword>
<organism evidence="5 6">
    <name type="scientific">Candidatus Wallbacteria bacterium HGW-Wallbacteria-1</name>
    <dbReference type="NCBI Taxonomy" id="2013854"/>
    <lineage>
        <taxon>Bacteria</taxon>
        <taxon>Candidatus Walliibacteriota</taxon>
    </lineage>
</organism>
<dbReference type="GO" id="GO:0008758">
    <property type="term" value="F:UDP-2,3-diacylglucosamine hydrolase activity"/>
    <property type="evidence" value="ECO:0007669"/>
    <property type="project" value="TreeGrafter"/>
</dbReference>
<gene>
    <name evidence="5" type="ORF">CVV64_10580</name>
</gene>
<dbReference type="GO" id="GO:0016020">
    <property type="term" value="C:membrane"/>
    <property type="evidence" value="ECO:0007669"/>
    <property type="project" value="GOC"/>
</dbReference>
<comment type="caution">
    <text evidence="5">The sequence shown here is derived from an EMBL/GenBank/DDBJ whole genome shotgun (WGS) entry which is preliminary data.</text>
</comment>
<dbReference type="InterPro" id="IPR029052">
    <property type="entry name" value="Metallo-depent_PP-like"/>
</dbReference>
<feature type="domain" description="Calcineurin-like phosphoesterase" evidence="4">
    <location>
        <begin position="204"/>
        <end position="371"/>
    </location>
</feature>
<dbReference type="GO" id="GO:0009245">
    <property type="term" value="P:lipid A biosynthetic process"/>
    <property type="evidence" value="ECO:0007669"/>
    <property type="project" value="TreeGrafter"/>
</dbReference>
<dbReference type="AlphaFoldDB" id="A0A2N1PP92"/>
<dbReference type="Proteomes" id="UP000233256">
    <property type="component" value="Unassembled WGS sequence"/>
</dbReference>
<dbReference type="PANTHER" id="PTHR31302">
    <property type="entry name" value="TRANSMEMBRANE PROTEIN WITH METALLOPHOSPHOESTERASE DOMAIN-RELATED"/>
    <property type="match status" value="1"/>
</dbReference>
<dbReference type="SUPFAM" id="SSF56300">
    <property type="entry name" value="Metallo-dependent phosphatases"/>
    <property type="match status" value="1"/>
</dbReference>
<dbReference type="Gene3D" id="3.60.21.10">
    <property type="match status" value="1"/>
</dbReference>
<feature type="transmembrane region" description="Helical" evidence="3">
    <location>
        <begin position="61"/>
        <end position="80"/>
    </location>
</feature>
<keyword evidence="3" id="KW-1133">Transmembrane helix</keyword>
<evidence type="ECO:0000256" key="1">
    <source>
        <dbReference type="ARBA" id="ARBA00022723"/>
    </source>
</evidence>
<dbReference type="GO" id="GO:0046872">
    <property type="term" value="F:metal ion binding"/>
    <property type="evidence" value="ECO:0007669"/>
    <property type="project" value="UniProtKB-KW"/>
</dbReference>
<keyword evidence="2" id="KW-0378">Hydrolase</keyword>
<evidence type="ECO:0000313" key="5">
    <source>
        <dbReference type="EMBL" id="PKK90166.1"/>
    </source>
</evidence>
<name>A0A2N1PP92_9BACT</name>
<accession>A0A2N1PP92</accession>
<keyword evidence="1" id="KW-0479">Metal-binding</keyword>
<keyword evidence="3" id="KW-0812">Transmembrane</keyword>
<evidence type="ECO:0000259" key="4">
    <source>
        <dbReference type="Pfam" id="PF00149"/>
    </source>
</evidence>
<evidence type="ECO:0000256" key="3">
    <source>
        <dbReference type="SAM" id="Phobius"/>
    </source>
</evidence>
<feature type="transmembrane region" description="Helical" evidence="3">
    <location>
        <begin position="28"/>
        <end position="49"/>
    </location>
</feature>
<dbReference type="Pfam" id="PF00149">
    <property type="entry name" value="Metallophos"/>
    <property type="match status" value="1"/>
</dbReference>
<reference evidence="5 6" key="1">
    <citation type="journal article" date="2017" name="ISME J.">
        <title>Potential for microbial H2 and metal transformations associated with novel bacteria and archaea in deep terrestrial subsurface sediments.</title>
        <authorList>
            <person name="Hernsdorf A.W."/>
            <person name="Amano Y."/>
            <person name="Miyakawa K."/>
            <person name="Ise K."/>
            <person name="Suzuki Y."/>
            <person name="Anantharaman K."/>
            <person name="Probst A."/>
            <person name="Burstein D."/>
            <person name="Thomas B.C."/>
            <person name="Banfield J.F."/>
        </authorList>
    </citation>
    <scope>NUCLEOTIDE SEQUENCE [LARGE SCALE GENOMIC DNA]</scope>
    <source>
        <strain evidence="5">HGW-Wallbacteria-1</strain>
    </source>
</reference>
<dbReference type="InterPro" id="IPR004843">
    <property type="entry name" value="Calcineurin-like_PHP"/>
</dbReference>
<dbReference type="InterPro" id="IPR051158">
    <property type="entry name" value="Metallophosphoesterase_sf"/>
</dbReference>
<sequence>MTNSDGSKNRIIGTKVLGLTRNESGPGLFSGTLFLMFSSVMVWLFGTLVNRIAFRFNDGPVKSLIFHGFLIACSLPVLVFRISGRFLFFPDWFFVAAILIVLELREICIRSSCFTGHGYSVSAEEFYHYFSGTEDFTRNQPLNQPMIPSLKASEIQGRFHRHPAWLLRGPDPFSSWSNGGLITTTDLAVTFHRIPQAWLFGEFRAVFVSDLHMGRQETPDDYFMLVSRIISSLKPHFIFLGGDFVHKSRGCEILTEFLQSLKVPGGIYAILGNHDYSQAREEVLDAVMGCGIIYIGARAMEMNSPDGRKFILSGHEEPWGPAADFSGYPFSEDFAVESINRPGWMCISHTADNFGVLSSMGADLVLSGHYHGGQIRFPFFGTTLVPSFLGRRFASGSFESNGSTLIVTRGVGVSGPPLRVMCNPEITVLDFV</sequence>